<protein>
    <submittedName>
        <fullName evidence="5">Alcohol oxidase</fullName>
    </submittedName>
</protein>
<feature type="binding site" evidence="4">
    <location>
        <position position="224"/>
    </location>
    <ligand>
        <name>FAD</name>
        <dbReference type="ChEBI" id="CHEBI:57692"/>
    </ligand>
</feature>
<evidence type="ECO:0000256" key="1">
    <source>
        <dbReference type="ARBA" id="ARBA00001974"/>
    </source>
</evidence>
<name>A0A4Q9PFE7_9APHY</name>
<dbReference type="PIRSF" id="PIRSF000137">
    <property type="entry name" value="Alcohol_oxidase"/>
    <property type="match status" value="1"/>
</dbReference>
<dbReference type="Pfam" id="PF00732">
    <property type="entry name" value="GMC_oxred_N"/>
    <property type="match status" value="1"/>
</dbReference>
<dbReference type="PANTHER" id="PTHR11552:SF219">
    <property type="entry name" value="GLUCOSE-METHANOL-CHOLINE OXIDOREDUCTASE N-TERMINAL DOMAIN-CONTAINING PROTEIN"/>
    <property type="match status" value="1"/>
</dbReference>
<dbReference type="Pfam" id="PF05199">
    <property type="entry name" value="GMC_oxred_C"/>
    <property type="match status" value="1"/>
</dbReference>
<feature type="active site" description="Proton acceptor" evidence="3">
    <location>
        <position position="545"/>
    </location>
</feature>
<sequence>MKEDPAPTYDYIIVGGGTLGAVLASRLSEDPTVSVLVLEKGQLVDTWTTRIPLLSANLTSKDFLGVKWMSVPQTNADNRTLPMVRGEVLGGGSRINGALYTRGTPGDYNRWEELGNVGWGYNDLEPYFVKSENTLTHPASRFRGKEGPWKNKKAVDPIEKALGRVGIKRIEDFNDPMAPAACTGLLDVAVDSSAYRQSTYHTFLPPQLARERRSWLKVCTGAVVGRVHLEQSESGVRATGVFFQSMNPKYAGQEYFARARREIVLCAGTLVSPHILMLSGLGPEDHLVEQGITIVHDMPAVGSHLQDHLAMPVEFTTPISDSLHYLLSSPLQAILEFLKYLLMGVGILSHAFQYNSTFFPTRLLRDDLTIDKDDPRNNDTSVPDNRPDIEYMHIPNDCIGVQAPGKGAYSFLVTLIRPKSEGTVRLASTDPRTPPAIDLGYLTAPEDYAPLRAGVRLALRVAEDVRNQGYLFGNLHVPEADTDEEIDRFIRKNLISCYHYTSTCRMGNKTHGARARVVDAKLKVHGVQGLQVCDASVFPEIICSHTMAPSVMVAEKCADMIEGEYRERDREVVTSGSHVVIGRL</sequence>
<keyword evidence="4" id="KW-0285">Flavoprotein</keyword>
<dbReference type="GO" id="GO:0050660">
    <property type="term" value="F:flavin adenine dinucleotide binding"/>
    <property type="evidence" value="ECO:0007669"/>
    <property type="project" value="InterPro"/>
</dbReference>
<dbReference type="InterPro" id="IPR036188">
    <property type="entry name" value="FAD/NAD-bd_sf"/>
</dbReference>
<dbReference type="InterPro" id="IPR007867">
    <property type="entry name" value="GMC_OxRtase_C"/>
</dbReference>
<feature type="active site" description="Proton donor" evidence="3">
    <location>
        <position position="499"/>
    </location>
</feature>
<dbReference type="InterPro" id="IPR012132">
    <property type="entry name" value="GMC_OxRdtase"/>
</dbReference>
<evidence type="ECO:0000313" key="6">
    <source>
        <dbReference type="Proteomes" id="UP000292082"/>
    </source>
</evidence>
<dbReference type="Gene3D" id="3.50.50.60">
    <property type="entry name" value="FAD/NAD(P)-binding domain"/>
    <property type="match status" value="1"/>
</dbReference>
<dbReference type="GO" id="GO:0016614">
    <property type="term" value="F:oxidoreductase activity, acting on CH-OH group of donors"/>
    <property type="evidence" value="ECO:0007669"/>
    <property type="project" value="InterPro"/>
</dbReference>
<organism evidence="5 6">
    <name type="scientific">Dichomitus squalens</name>
    <dbReference type="NCBI Taxonomy" id="114155"/>
    <lineage>
        <taxon>Eukaryota</taxon>
        <taxon>Fungi</taxon>
        <taxon>Dikarya</taxon>
        <taxon>Basidiomycota</taxon>
        <taxon>Agaricomycotina</taxon>
        <taxon>Agaricomycetes</taxon>
        <taxon>Polyporales</taxon>
        <taxon>Polyporaceae</taxon>
        <taxon>Dichomitus</taxon>
    </lineage>
</organism>
<dbReference type="PANTHER" id="PTHR11552">
    <property type="entry name" value="GLUCOSE-METHANOL-CHOLINE GMC OXIDOREDUCTASE"/>
    <property type="match status" value="1"/>
</dbReference>
<comment type="cofactor">
    <cofactor evidence="1 4">
        <name>FAD</name>
        <dbReference type="ChEBI" id="CHEBI:57692"/>
    </cofactor>
</comment>
<keyword evidence="6" id="KW-1185">Reference proteome</keyword>
<dbReference type="SUPFAM" id="SSF54373">
    <property type="entry name" value="FAD-linked reductases, C-terminal domain"/>
    <property type="match status" value="1"/>
</dbReference>
<comment type="similarity">
    <text evidence="2">Belongs to the GMC oxidoreductase family.</text>
</comment>
<feature type="binding site" evidence="4">
    <location>
        <position position="88"/>
    </location>
    <ligand>
        <name>FAD</name>
        <dbReference type="ChEBI" id="CHEBI:57692"/>
    </ligand>
</feature>
<accession>A0A4Q9PFE7</accession>
<reference evidence="5 6" key="1">
    <citation type="submission" date="2019-01" db="EMBL/GenBank/DDBJ databases">
        <title>Draft genome sequences of three monokaryotic isolates of the white-rot basidiomycete fungus Dichomitus squalens.</title>
        <authorList>
            <consortium name="DOE Joint Genome Institute"/>
            <person name="Lopez S.C."/>
            <person name="Andreopoulos B."/>
            <person name="Pangilinan J."/>
            <person name="Lipzen A."/>
            <person name="Riley R."/>
            <person name="Ahrendt S."/>
            <person name="Ng V."/>
            <person name="Barry K."/>
            <person name="Daum C."/>
            <person name="Grigoriev I.V."/>
            <person name="Hilden K.S."/>
            <person name="Makela M.R."/>
            <person name="de Vries R.P."/>
        </authorList>
    </citation>
    <scope>NUCLEOTIDE SEQUENCE [LARGE SCALE GENOMIC DNA]</scope>
    <source>
        <strain evidence="5 6">CBS 464.89</strain>
    </source>
</reference>
<evidence type="ECO:0000313" key="5">
    <source>
        <dbReference type="EMBL" id="TBU53714.1"/>
    </source>
</evidence>
<evidence type="ECO:0000256" key="2">
    <source>
        <dbReference type="ARBA" id="ARBA00010790"/>
    </source>
</evidence>
<dbReference type="Proteomes" id="UP000292082">
    <property type="component" value="Unassembled WGS sequence"/>
</dbReference>
<keyword evidence="4" id="KW-0274">FAD</keyword>
<evidence type="ECO:0000256" key="4">
    <source>
        <dbReference type="PIRSR" id="PIRSR000137-2"/>
    </source>
</evidence>
<dbReference type="AlphaFoldDB" id="A0A4Q9PFE7"/>
<dbReference type="EMBL" id="ML145206">
    <property type="protein sequence ID" value="TBU53714.1"/>
    <property type="molecule type" value="Genomic_DNA"/>
</dbReference>
<gene>
    <name evidence="5" type="ORF">BD310DRAFT_829500</name>
</gene>
<dbReference type="InterPro" id="IPR000172">
    <property type="entry name" value="GMC_OxRdtase_N"/>
</dbReference>
<proteinExistence type="inferred from homology"/>
<evidence type="ECO:0000256" key="3">
    <source>
        <dbReference type="PIRSR" id="PIRSR000137-1"/>
    </source>
</evidence>
<dbReference type="Gene3D" id="3.30.560.10">
    <property type="entry name" value="Glucose Oxidase, domain 3"/>
    <property type="match status" value="1"/>
</dbReference>
<dbReference type="SUPFAM" id="SSF51905">
    <property type="entry name" value="FAD/NAD(P)-binding domain"/>
    <property type="match status" value="1"/>
</dbReference>
<dbReference type="PROSITE" id="PS00624">
    <property type="entry name" value="GMC_OXRED_2"/>
    <property type="match status" value="1"/>
</dbReference>